<organism evidence="1 2">
    <name type="scientific">Novosphingobium capsulatum</name>
    <dbReference type="NCBI Taxonomy" id="13688"/>
    <lineage>
        <taxon>Bacteria</taxon>
        <taxon>Pseudomonadati</taxon>
        <taxon>Pseudomonadota</taxon>
        <taxon>Alphaproteobacteria</taxon>
        <taxon>Sphingomonadales</taxon>
        <taxon>Sphingomonadaceae</taxon>
        <taxon>Novosphingobium</taxon>
    </lineage>
</organism>
<dbReference type="RefSeq" id="WP_309806641.1">
    <property type="nucleotide sequence ID" value="NZ_JAVDRD010000025.1"/>
</dbReference>
<keyword evidence="2" id="KW-1185">Reference proteome</keyword>
<dbReference type="EMBL" id="JAVDRD010000025">
    <property type="protein sequence ID" value="MDR6513376.1"/>
    <property type="molecule type" value="Genomic_DNA"/>
</dbReference>
<reference evidence="1 2" key="1">
    <citation type="submission" date="2023-07" db="EMBL/GenBank/DDBJ databases">
        <title>Sorghum-associated microbial communities from plants grown in Nebraska, USA.</title>
        <authorList>
            <person name="Schachtman D."/>
        </authorList>
    </citation>
    <scope>NUCLEOTIDE SEQUENCE [LARGE SCALE GENOMIC DNA]</scope>
    <source>
        <strain evidence="1 2">DS1027</strain>
    </source>
</reference>
<evidence type="ECO:0000313" key="2">
    <source>
        <dbReference type="Proteomes" id="UP001184150"/>
    </source>
</evidence>
<gene>
    <name evidence="1" type="ORF">J2792_004270</name>
</gene>
<sequence length="300" mass="33715">MSANESRRHHYVPQFYLRRFACPDDANKVMMLERHRDVVVADRKSIDRIGYEDGLHDYDAGKGPASIEGALNKVIETPFSKSATWLKIANANCASLDETDRLPLYGFARHLQLRNLETLRFIEDQHSRFLAGELEEELTDEEREMYDWIAAAPGTAHALFRAGAMETALPDDAGGINVIVCKAPIELRSSTNPTVRFSFPGQDSVFGEMFNSLRTWWITLDRHWGAFIIAGGSPGFSTGEVPGEIARVANRQYLVQFLKGGARYMLADDGFLAEDLEWAGFAFAQRTTRGFRYRAVAMPP</sequence>
<name>A0ABU1MSS7_9SPHN</name>
<dbReference type="InterPro" id="IPR025332">
    <property type="entry name" value="DUF4238"/>
</dbReference>
<evidence type="ECO:0008006" key="3">
    <source>
        <dbReference type="Google" id="ProtNLM"/>
    </source>
</evidence>
<dbReference type="Pfam" id="PF14022">
    <property type="entry name" value="DUF4238"/>
    <property type="match status" value="1"/>
</dbReference>
<evidence type="ECO:0000313" key="1">
    <source>
        <dbReference type="EMBL" id="MDR6513376.1"/>
    </source>
</evidence>
<protein>
    <recommendedName>
        <fullName evidence="3">DUF4238 domain-containing protein</fullName>
    </recommendedName>
</protein>
<proteinExistence type="predicted"/>
<dbReference type="Proteomes" id="UP001184150">
    <property type="component" value="Unassembled WGS sequence"/>
</dbReference>
<comment type="caution">
    <text evidence="1">The sequence shown here is derived from an EMBL/GenBank/DDBJ whole genome shotgun (WGS) entry which is preliminary data.</text>
</comment>
<accession>A0ABU1MSS7</accession>